<feature type="compositionally biased region" description="Basic residues" evidence="1">
    <location>
        <begin position="1"/>
        <end position="12"/>
    </location>
</feature>
<dbReference type="Gene3D" id="3.40.50.300">
    <property type="entry name" value="P-loop containing nucleotide triphosphate hydrolases"/>
    <property type="match status" value="1"/>
</dbReference>
<keyword evidence="4" id="KW-1185">Reference proteome</keyword>
<dbReference type="PANTHER" id="PTHR46082:SF6">
    <property type="entry name" value="AAA+ ATPASE DOMAIN-CONTAINING PROTEIN-RELATED"/>
    <property type="match status" value="1"/>
</dbReference>
<dbReference type="SMART" id="SM00028">
    <property type="entry name" value="TPR"/>
    <property type="match status" value="3"/>
</dbReference>
<organism evidence="3 4">
    <name type="scientific">Streptomyces halobius</name>
    <dbReference type="NCBI Taxonomy" id="2879846"/>
    <lineage>
        <taxon>Bacteria</taxon>
        <taxon>Bacillati</taxon>
        <taxon>Actinomycetota</taxon>
        <taxon>Actinomycetes</taxon>
        <taxon>Kitasatosporales</taxon>
        <taxon>Streptomycetaceae</taxon>
        <taxon>Streptomyces</taxon>
    </lineage>
</organism>
<dbReference type="NCBIfam" id="NF040586">
    <property type="entry name" value="FxSxx_TPR"/>
    <property type="match status" value="1"/>
</dbReference>
<dbReference type="InterPro" id="IPR002182">
    <property type="entry name" value="NB-ARC"/>
</dbReference>
<dbReference type="InterPro" id="IPR019734">
    <property type="entry name" value="TPR_rpt"/>
</dbReference>
<dbReference type="Proteomes" id="UP000830115">
    <property type="component" value="Chromosome"/>
</dbReference>
<gene>
    <name evidence="3" type="ORF">K9S39_11265</name>
</gene>
<reference evidence="3" key="1">
    <citation type="submission" date="2021-10" db="EMBL/GenBank/DDBJ databases">
        <title>Streptomyces nigrumlapis sp.nov.,an antimicrobial producing actinobacterium isolated from Black Gobi rocks.</title>
        <authorList>
            <person name="Wen Y."/>
            <person name="Zhang W."/>
            <person name="Liu X.G."/>
        </authorList>
    </citation>
    <scope>NUCLEOTIDE SEQUENCE</scope>
    <source>
        <strain evidence="3">ST13-2-2</strain>
    </source>
</reference>
<proteinExistence type="predicted"/>
<evidence type="ECO:0000259" key="2">
    <source>
        <dbReference type="Pfam" id="PF00931"/>
    </source>
</evidence>
<dbReference type="Pfam" id="PF13374">
    <property type="entry name" value="TPR_10"/>
    <property type="match status" value="3"/>
</dbReference>
<dbReference type="Pfam" id="PF00931">
    <property type="entry name" value="NB-ARC"/>
    <property type="match status" value="1"/>
</dbReference>
<dbReference type="PANTHER" id="PTHR46082">
    <property type="entry name" value="ATP/GTP-BINDING PROTEIN-RELATED"/>
    <property type="match status" value="1"/>
</dbReference>
<dbReference type="InterPro" id="IPR011990">
    <property type="entry name" value="TPR-like_helical_dom_sf"/>
</dbReference>
<dbReference type="InterPro" id="IPR053137">
    <property type="entry name" value="NLR-like"/>
</dbReference>
<dbReference type="EMBL" id="CP086322">
    <property type="protein sequence ID" value="UQA92341.1"/>
    <property type="molecule type" value="Genomic_DNA"/>
</dbReference>
<dbReference type="SUPFAM" id="SSF48452">
    <property type="entry name" value="TPR-like"/>
    <property type="match status" value="3"/>
</dbReference>
<dbReference type="InterPro" id="IPR027417">
    <property type="entry name" value="P-loop_NTPase"/>
</dbReference>
<sequence length="858" mass="91432">MTPLFRKRRRERPARDQRHAQGPPTPVHADASGPRSIAIAAPGGFYGVAQTGDGARALMLPPQALLPPADVDAPPGLDNLPRRGAFVGRTAELDRLDKVLSHPGEVVVQAVHGLGGIGKSALAAHWAVTRAHAAGCAPIRWITADSAASVQRGLADLASALQPALAEVLRAADLTERALQWLATHGGWLLVLDNVNDPRDIAPLLDRARGGRFLITSRLATVWHDAATVVRLDVLDENASLALLTRIATAGADPRDMDGAAELCAELGHLPLAVEQAAAYLAQAPLLTPRGYLGLLARYPADLYGAGGVPGADSERTVARVWNLTLDRIRRTQPLATDLLRLLAWYAPDRIPVGLLGGVPGTPEATGALGLLTAYSMATADPATGTLAVHRLVQALARTPDPRDPHRTPDLVDRARRAAAAHLQAALPATSLDPATWPAWRALTPHIDALIDHSPPETDTSEDIGRVLNEAGLFLTHQGDTSRAITYYERALTAAARELGDTGPVTLTVRNNLARAYEFKGDAARALSLLEDTLRDRERVLGTDHPHTLSTRNNLAQAHQSAGNLARALPLFEQTLHDRIRTVGRDHPDTLIARNNLAFAYTAAGDPARALPLHREIAEDAVRILGEHHLHTLIMRNNLAGAYAAVGDLGRAVPLYERVLGDRERLLGADHPHTLATRGGLADAYEAAGDLKRAIPLYEQTLADRERVLGAGSPLTVVSGNDLAGALVAAGRPDRALPVYEQALRDAARNLGDTHELTRTVRHNLAATHARRGHLDLAVPLLEQTLDATVRSVGEDHPDTGAVRLDLAAAYAATGRPDLAIPLYERALTDAVRLLGAGHPTTTAIRAALTAVRRTSGQ</sequence>
<dbReference type="RefSeq" id="WP_283112301.1">
    <property type="nucleotide sequence ID" value="NZ_CP086322.1"/>
</dbReference>
<feature type="region of interest" description="Disordered" evidence="1">
    <location>
        <begin position="1"/>
        <end position="34"/>
    </location>
</feature>
<dbReference type="Pfam" id="PF13424">
    <property type="entry name" value="TPR_12"/>
    <property type="match status" value="3"/>
</dbReference>
<evidence type="ECO:0000313" key="4">
    <source>
        <dbReference type="Proteomes" id="UP000830115"/>
    </source>
</evidence>
<evidence type="ECO:0000256" key="1">
    <source>
        <dbReference type="SAM" id="MobiDB-lite"/>
    </source>
</evidence>
<name>A0ABY4M7J0_9ACTN</name>
<dbReference type="SUPFAM" id="SSF52540">
    <property type="entry name" value="P-loop containing nucleoside triphosphate hydrolases"/>
    <property type="match status" value="1"/>
</dbReference>
<dbReference type="Gene3D" id="1.25.40.10">
    <property type="entry name" value="Tetratricopeptide repeat domain"/>
    <property type="match status" value="2"/>
</dbReference>
<evidence type="ECO:0000313" key="3">
    <source>
        <dbReference type="EMBL" id="UQA92341.1"/>
    </source>
</evidence>
<accession>A0ABY4M7J0</accession>
<protein>
    <submittedName>
        <fullName evidence="3">Tetratricopeptide repeat protein</fullName>
    </submittedName>
</protein>
<feature type="domain" description="NB-ARC" evidence="2">
    <location>
        <begin position="91"/>
        <end position="249"/>
    </location>
</feature>